<organism evidence="9">
    <name type="scientific">uncultured Nocardioidaceae bacterium</name>
    <dbReference type="NCBI Taxonomy" id="253824"/>
    <lineage>
        <taxon>Bacteria</taxon>
        <taxon>Bacillati</taxon>
        <taxon>Actinomycetota</taxon>
        <taxon>Actinomycetes</taxon>
        <taxon>Propionibacteriales</taxon>
        <taxon>Nocardioidaceae</taxon>
        <taxon>environmental samples</taxon>
    </lineage>
</organism>
<evidence type="ECO:0000256" key="1">
    <source>
        <dbReference type="ARBA" id="ARBA00004651"/>
    </source>
</evidence>
<dbReference type="PROSITE" id="PS50928">
    <property type="entry name" value="ABC_TM1"/>
    <property type="match status" value="1"/>
</dbReference>
<evidence type="ECO:0000256" key="3">
    <source>
        <dbReference type="ARBA" id="ARBA00022475"/>
    </source>
</evidence>
<reference evidence="9" key="1">
    <citation type="submission" date="2020-02" db="EMBL/GenBank/DDBJ databases">
        <authorList>
            <person name="Meier V. D."/>
        </authorList>
    </citation>
    <scope>NUCLEOTIDE SEQUENCE</scope>
    <source>
        <strain evidence="9">AVDCRST_MAG29</strain>
    </source>
</reference>
<proteinExistence type="inferred from homology"/>
<evidence type="ECO:0000259" key="8">
    <source>
        <dbReference type="PROSITE" id="PS50928"/>
    </source>
</evidence>
<evidence type="ECO:0000256" key="4">
    <source>
        <dbReference type="ARBA" id="ARBA00022692"/>
    </source>
</evidence>
<dbReference type="CDD" id="cd06261">
    <property type="entry name" value="TM_PBP2"/>
    <property type="match status" value="1"/>
</dbReference>
<sequence length="330" mass="35348">MFGYIVRRVVAAIAVLIVTVLATYFFFYSGPADPARVICGDRCDPQRLASIEASLNLDEPKATQIADFFRGLIVGREIPRGSESLECSAPCLGYSFSTEDEVTDMIIDSAPVTISIAIGASLISLLVGSAIGIAASLRRGTATDKTVVGSSLLLSAIPYYIVALFTFLIFAVELEWFPRDGYKPLTEDGPLAWIGSLSLAWIALGLYGATSYARYSRGSMLEVLNEDFMRTARAKGLPGRTVTLKHGLRAALAPIATIYGLDLGILLAGTIFTEQIFGLQGIGYMSLEAVGTQDLPVLVGTVLFAATAIVIMNIITDVVYSLIDPRVRLA</sequence>
<dbReference type="Pfam" id="PF19300">
    <property type="entry name" value="BPD_transp_1_N"/>
    <property type="match status" value="1"/>
</dbReference>
<feature type="transmembrane region" description="Helical" evidence="7">
    <location>
        <begin position="9"/>
        <end position="27"/>
    </location>
</feature>
<feature type="transmembrane region" description="Helical" evidence="7">
    <location>
        <begin position="147"/>
        <end position="171"/>
    </location>
</feature>
<keyword evidence="3" id="KW-1003">Cell membrane</keyword>
<evidence type="ECO:0000256" key="2">
    <source>
        <dbReference type="ARBA" id="ARBA00022448"/>
    </source>
</evidence>
<evidence type="ECO:0000313" key="9">
    <source>
        <dbReference type="EMBL" id="CAA9355657.1"/>
    </source>
</evidence>
<evidence type="ECO:0000256" key="7">
    <source>
        <dbReference type="RuleBase" id="RU363032"/>
    </source>
</evidence>
<dbReference type="AlphaFoldDB" id="A0A6J4MEK0"/>
<feature type="domain" description="ABC transmembrane type-1" evidence="8">
    <location>
        <begin position="110"/>
        <end position="320"/>
    </location>
</feature>
<feature type="transmembrane region" description="Helical" evidence="7">
    <location>
        <begin position="297"/>
        <end position="323"/>
    </location>
</feature>
<keyword evidence="5 7" id="KW-1133">Transmembrane helix</keyword>
<dbReference type="GO" id="GO:0055085">
    <property type="term" value="P:transmembrane transport"/>
    <property type="evidence" value="ECO:0007669"/>
    <property type="project" value="InterPro"/>
</dbReference>
<dbReference type="PANTHER" id="PTHR43163:SF9">
    <property type="entry name" value="ABC TRANSPORTER PERMEASE PROTEIN"/>
    <property type="match status" value="1"/>
</dbReference>
<dbReference type="PANTHER" id="PTHR43163">
    <property type="entry name" value="DIPEPTIDE TRANSPORT SYSTEM PERMEASE PROTEIN DPPB-RELATED"/>
    <property type="match status" value="1"/>
</dbReference>
<dbReference type="Gene3D" id="1.10.3720.10">
    <property type="entry name" value="MetI-like"/>
    <property type="match status" value="1"/>
</dbReference>
<name>A0A6J4MEK0_9ACTN</name>
<dbReference type="InterPro" id="IPR000515">
    <property type="entry name" value="MetI-like"/>
</dbReference>
<dbReference type="InterPro" id="IPR045621">
    <property type="entry name" value="BPD_transp_1_N"/>
</dbReference>
<evidence type="ECO:0000256" key="5">
    <source>
        <dbReference type="ARBA" id="ARBA00022989"/>
    </source>
</evidence>
<dbReference type="GO" id="GO:0005886">
    <property type="term" value="C:plasma membrane"/>
    <property type="evidence" value="ECO:0007669"/>
    <property type="project" value="UniProtKB-SubCell"/>
</dbReference>
<protein>
    <submittedName>
        <fullName evidence="9">ABC transporter, permease protein 1 (Cluster 5, nickel/peptides/opines)</fullName>
    </submittedName>
</protein>
<comment type="subcellular location">
    <subcellularLocation>
        <location evidence="1 7">Cell membrane</location>
        <topology evidence="1 7">Multi-pass membrane protein</topology>
    </subcellularLocation>
</comment>
<feature type="transmembrane region" description="Helical" evidence="7">
    <location>
        <begin position="250"/>
        <end position="277"/>
    </location>
</feature>
<evidence type="ECO:0000256" key="6">
    <source>
        <dbReference type="ARBA" id="ARBA00023136"/>
    </source>
</evidence>
<gene>
    <name evidence="9" type="ORF">AVDCRST_MAG29-2567</name>
</gene>
<feature type="transmembrane region" description="Helical" evidence="7">
    <location>
        <begin position="112"/>
        <end position="135"/>
    </location>
</feature>
<keyword evidence="4 7" id="KW-0812">Transmembrane</keyword>
<accession>A0A6J4MEK0</accession>
<feature type="transmembrane region" description="Helical" evidence="7">
    <location>
        <begin position="191"/>
        <end position="210"/>
    </location>
</feature>
<keyword evidence="2 7" id="KW-0813">Transport</keyword>
<comment type="similarity">
    <text evidence="7">Belongs to the binding-protein-dependent transport system permease family.</text>
</comment>
<dbReference type="SUPFAM" id="SSF161098">
    <property type="entry name" value="MetI-like"/>
    <property type="match status" value="1"/>
</dbReference>
<dbReference type="Pfam" id="PF00528">
    <property type="entry name" value="BPD_transp_1"/>
    <property type="match status" value="1"/>
</dbReference>
<dbReference type="InterPro" id="IPR035906">
    <property type="entry name" value="MetI-like_sf"/>
</dbReference>
<dbReference type="EMBL" id="CADCUG010000147">
    <property type="protein sequence ID" value="CAA9355657.1"/>
    <property type="molecule type" value="Genomic_DNA"/>
</dbReference>
<keyword evidence="6 7" id="KW-0472">Membrane</keyword>